<feature type="compositionally biased region" description="Basic and acidic residues" evidence="1">
    <location>
        <begin position="71"/>
        <end position="92"/>
    </location>
</feature>
<evidence type="ECO:0000313" key="3">
    <source>
        <dbReference type="EMBL" id="CBJ30556.1"/>
    </source>
</evidence>
<dbReference type="CDD" id="cd14809">
    <property type="entry name" value="bZIP_AUREO-like"/>
    <property type="match status" value="2"/>
</dbReference>
<evidence type="ECO:0000313" key="4">
    <source>
        <dbReference type="Proteomes" id="UP000002630"/>
    </source>
</evidence>
<protein>
    <recommendedName>
        <fullName evidence="2">BZIP domain-containing protein</fullName>
    </recommendedName>
</protein>
<gene>
    <name evidence="3" type="ORF">Esi_0199_0057</name>
</gene>
<dbReference type="InterPro" id="IPR046347">
    <property type="entry name" value="bZIP_sf"/>
</dbReference>
<feature type="compositionally biased region" description="Basic residues" evidence="1">
    <location>
        <begin position="93"/>
        <end position="104"/>
    </location>
</feature>
<feature type="compositionally biased region" description="Basic residues" evidence="1">
    <location>
        <begin position="247"/>
        <end position="256"/>
    </location>
</feature>
<evidence type="ECO:0000256" key="1">
    <source>
        <dbReference type="SAM" id="MobiDB-lite"/>
    </source>
</evidence>
<dbReference type="Gene3D" id="1.20.5.170">
    <property type="match status" value="2"/>
</dbReference>
<dbReference type="PROSITE" id="PS50217">
    <property type="entry name" value="BZIP"/>
    <property type="match status" value="1"/>
</dbReference>
<feature type="compositionally biased region" description="Gly residues" evidence="1">
    <location>
        <begin position="224"/>
        <end position="233"/>
    </location>
</feature>
<proteinExistence type="predicted"/>
<dbReference type="EMBL" id="FN649738">
    <property type="protein sequence ID" value="CBJ30556.1"/>
    <property type="molecule type" value="Genomic_DNA"/>
</dbReference>
<feature type="compositionally biased region" description="Acidic residues" evidence="1">
    <location>
        <begin position="55"/>
        <end position="64"/>
    </location>
</feature>
<dbReference type="InterPro" id="IPR004827">
    <property type="entry name" value="bZIP"/>
</dbReference>
<feature type="compositionally biased region" description="Low complexity" evidence="1">
    <location>
        <begin position="331"/>
        <end position="351"/>
    </location>
</feature>
<dbReference type="SUPFAM" id="SSF57959">
    <property type="entry name" value="Leucine zipper domain"/>
    <property type="match status" value="2"/>
</dbReference>
<feature type="region of interest" description="Disordered" evidence="1">
    <location>
        <begin position="324"/>
        <end position="426"/>
    </location>
</feature>
<dbReference type="GO" id="GO:0003700">
    <property type="term" value="F:DNA-binding transcription factor activity"/>
    <property type="evidence" value="ECO:0007669"/>
    <property type="project" value="InterPro"/>
</dbReference>
<dbReference type="Pfam" id="PF07716">
    <property type="entry name" value="bZIP_2"/>
    <property type="match status" value="1"/>
</dbReference>
<feature type="compositionally biased region" description="Low complexity" evidence="1">
    <location>
        <begin position="367"/>
        <end position="389"/>
    </location>
</feature>
<feature type="compositionally biased region" description="Low complexity" evidence="1">
    <location>
        <begin position="160"/>
        <end position="180"/>
    </location>
</feature>
<dbReference type="AlphaFoldDB" id="D7FPU9"/>
<feature type="region of interest" description="Disordered" evidence="1">
    <location>
        <begin position="144"/>
        <end position="192"/>
    </location>
</feature>
<keyword evidence="4" id="KW-1185">Reference proteome</keyword>
<feature type="region of interest" description="Disordered" evidence="1">
    <location>
        <begin position="27"/>
        <end position="106"/>
    </location>
</feature>
<feature type="compositionally biased region" description="Basic and acidic residues" evidence="1">
    <location>
        <begin position="182"/>
        <end position="192"/>
    </location>
</feature>
<organism evidence="3 4">
    <name type="scientific">Ectocarpus siliculosus</name>
    <name type="common">Brown alga</name>
    <name type="synonym">Conferva siliculosa</name>
    <dbReference type="NCBI Taxonomy" id="2880"/>
    <lineage>
        <taxon>Eukaryota</taxon>
        <taxon>Sar</taxon>
        <taxon>Stramenopiles</taxon>
        <taxon>Ochrophyta</taxon>
        <taxon>PX clade</taxon>
        <taxon>Phaeophyceae</taxon>
        <taxon>Ectocarpales</taxon>
        <taxon>Ectocarpaceae</taxon>
        <taxon>Ectocarpus</taxon>
    </lineage>
</organism>
<feature type="region of interest" description="Disordered" evidence="1">
    <location>
        <begin position="472"/>
        <end position="559"/>
    </location>
</feature>
<sequence length="580" mass="61970">MEEMIAGKLLGLAAVAANSAAADLAAAGVESEEEEEDRCSWSRDGGGDTASYEEGGSEDEEEDDRAGKRKMTPDDRKAVAADRKARNRERNRLHARKTRQRKKQHVQELQLKIWGLRQERQRLLQLSTDHRTAGVLLALSCSPKQCQEGPAGSQHPSSRSSPALKLPKAAATPAASRSSKGSGRDWGEEVASHEDALRKITQEFERMDGSQQAGDDEEAATHAGGKGGGGSRGAKGTLSDRTALRRERNRMHAKRTRNRKKLFVEACSVMIDKMKVENAQLEHEIRASGIQLPEDNWAEEVRETIPEEPLPEYLAALWDFAEGKSHSTSKAPGSGVASSSSSSSATATATPVSPPATPRMPSAGAFRQSRQTSSSSSASSSSCSSFFSTHSRRRLSSAATTKVPPRPPSPPLAGSMAMSVLSEQASKQPAVAPATAAGADPVAAASNPGQALEDASALCAFMEAAQTRSVKRVRVAPQQQQQRRKDGNTSTESAKQMQAQPRGWSDQGSTTSESRGGSDLSEEDAANERKSADGSGASTLSSEEEAASSRDSGAVLPPEFWTSRQVLERYVLPRQQLLQG</sequence>
<evidence type="ECO:0000259" key="2">
    <source>
        <dbReference type="PROSITE" id="PS50217"/>
    </source>
</evidence>
<reference evidence="3 4" key="1">
    <citation type="journal article" date="2010" name="Nature">
        <title>The Ectocarpus genome and the independent evolution of multicellularity in brown algae.</title>
        <authorList>
            <person name="Cock J.M."/>
            <person name="Sterck L."/>
            <person name="Rouze P."/>
            <person name="Scornet D."/>
            <person name="Allen A.E."/>
            <person name="Amoutzias G."/>
            <person name="Anthouard V."/>
            <person name="Artiguenave F."/>
            <person name="Aury J.M."/>
            <person name="Badger J.H."/>
            <person name="Beszteri B."/>
            <person name="Billiau K."/>
            <person name="Bonnet E."/>
            <person name="Bothwell J.H."/>
            <person name="Bowler C."/>
            <person name="Boyen C."/>
            <person name="Brownlee C."/>
            <person name="Carrano C.J."/>
            <person name="Charrier B."/>
            <person name="Cho G.Y."/>
            <person name="Coelho S.M."/>
            <person name="Collen J."/>
            <person name="Corre E."/>
            <person name="Da Silva C."/>
            <person name="Delage L."/>
            <person name="Delaroque N."/>
            <person name="Dittami S.M."/>
            <person name="Doulbeau S."/>
            <person name="Elias M."/>
            <person name="Farnham G."/>
            <person name="Gachon C.M."/>
            <person name="Gschloessl B."/>
            <person name="Heesch S."/>
            <person name="Jabbari K."/>
            <person name="Jubin C."/>
            <person name="Kawai H."/>
            <person name="Kimura K."/>
            <person name="Kloareg B."/>
            <person name="Kupper F.C."/>
            <person name="Lang D."/>
            <person name="Le Bail A."/>
            <person name="Leblanc C."/>
            <person name="Lerouge P."/>
            <person name="Lohr M."/>
            <person name="Lopez P.J."/>
            <person name="Martens C."/>
            <person name="Maumus F."/>
            <person name="Michel G."/>
            <person name="Miranda-Saavedra D."/>
            <person name="Morales J."/>
            <person name="Moreau H."/>
            <person name="Motomura T."/>
            <person name="Nagasato C."/>
            <person name="Napoli C.A."/>
            <person name="Nelson D.R."/>
            <person name="Nyvall-Collen P."/>
            <person name="Peters A.F."/>
            <person name="Pommier C."/>
            <person name="Potin P."/>
            <person name="Poulain J."/>
            <person name="Quesneville H."/>
            <person name="Read B."/>
            <person name="Rensing S.A."/>
            <person name="Ritter A."/>
            <person name="Rousvoal S."/>
            <person name="Samanta M."/>
            <person name="Samson G."/>
            <person name="Schroeder D.C."/>
            <person name="Segurens B."/>
            <person name="Strittmatter M."/>
            <person name="Tonon T."/>
            <person name="Tregear J.W."/>
            <person name="Valentin K."/>
            <person name="von Dassow P."/>
            <person name="Yamagishi T."/>
            <person name="Van de Peer Y."/>
            <person name="Wincker P."/>
        </authorList>
    </citation>
    <scope>NUCLEOTIDE SEQUENCE [LARGE SCALE GENOMIC DNA]</scope>
    <source>
        <strain evidence="4">Ec32 / CCAP1310/4</strain>
    </source>
</reference>
<dbReference type="OrthoDB" id="47359at2759"/>
<feature type="domain" description="BZIP" evidence="2">
    <location>
        <begin position="81"/>
        <end position="123"/>
    </location>
</feature>
<dbReference type="Proteomes" id="UP000002630">
    <property type="component" value="Linkage Group LG13"/>
</dbReference>
<dbReference type="InParanoid" id="D7FPU9"/>
<feature type="region of interest" description="Disordered" evidence="1">
    <location>
        <begin position="206"/>
        <end position="256"/>
    </location>
</feature>
<feature type="compositionally biased region" description="Polar residues" evidence="1">
    <location>
        <begin position="488"/>
        <end position="499"/>
    </location>
</feature>
<name>D7FPU9_ECTSI</name>
<dbReference type="EMBL" id="FN648374">
    <property type="protein sequence ID" value="CBJ30556.1"/>
    <property type="molecule type" value="Genomic_DNA"/>
</dbReference>
<feature type="compositionally biased region" description="Polar residues" evidence="1">
    <location>
        <begin position="506"/>
        <end position="515"/>
    </location>
</feature>
<accession>D7FPU9</accession>